<dbReference type="EMBL" id="LMVM01000033">
    <property type="protein sequence ID" value="PAV03930.1"/>
    <property type="molecule type" value="Genomic_DNA"/>
</dbReference>
<keyword evidence="3" id="KW-0812">Transmembrane</keyword>
<dbReference type="Proteomes" id="UP000217784">
    <property type="component" value="Unassembled WGS sequence"/>
</dbReference>
<evidence type="ECO:0000256" key="1">
    <source>
        <dbReference type="ARBA" id="ARBA00022676"/>
    </source>
</evidence>
<organism evidence="5 6">
    <name type="scientific">Methanobacterium bryantii</name>
    <dbReference type="NCBI Taxonomy" id="2161"/>
    <lineage>
        <taxon>Archaea</taxon>
        <taxon>Methanobacteriati</taxon>
        <taxon>Methanobacteriota</taxon>
        <taxon>Methanomada group</taxon>
        <taxon>Methanobacteria</taxon>
        <taxon>Methanobacteriales</taxon>
        <taxon>Methanobacteriaceae</taxon>
        <taxon>Methanobacterium</taxon>
    </lineage>
</organism>
<dbReference type="InterPro" id="IPR001296">
    <property type="entry name" value="Glyco_trans_1"/>
</dbReference>
<evidence type="ECO:0000256" key="3">
    <source>
        <dbReference type="SAM" id="Phobius"/>
    </source>
</evidence>
<dbReference type="AlphaFoldDB" id="A0A2A2H3R4"/>
<proteinExistence type="predicted"/>
<dbReference type="PANTHER" id="PTHR12526:SF629">
    <property type="entry name" value="TEICHURONIC ACID BIOSYNTHESIS GLYCOSYLTRANSFERASE TUAH-RELATED"/>
    <property type="match status" value="1"/>
</dbReference>
<evidence type="ECO:0000313" key="5">
    <source>
        <dbReference type="EMBL" id="PAV03930.1"/>
    </source>
</evidence>
<dbReference type="Pfam" id="PF00534">
    <property type="entry name" value="Glycos_transf_1"/>
    <property type="match status" value="1"/>
</dbReference>
<keyword evidence="3" id="KW-0472">Membrane</keyword>
<name>A0A2A2H3R4_METBR</name>
<gene>
    <name evidence="5" type="ORF">ASJ80_02630</name>
</gene>
<comment type="caution">
    <text evidence="5">The sequence shown here is derived from an EMBL/GenBank/DDBJ whole genome shotgun (WGS) entry which is preliminary data.</text>
</comment>
<accession>A0A2A2H3R4</accession>
<feature type="transmembrane region" description="Helical" evidence="3">
    <location>
        <begin position="109"/>
        <end position="126"/>
    </location>
</feature>
<dbReference type="RefSeq" id="WP_069584100.1">
    <property type="nucleotide sequence ID" value="NZ_LMVM01000033.1"/>
</dbReference>
<protein>
    <recommendedName>
        <fullName evidence="4">Glycosyl transferase family 1 domain-containing protein</fullName>
    </recommendedName>
</protein>
<dbReference type="SUPFAM" id="SSF53756">
    <property type="entry name" value="UDP-Glycosyltransferase/glycogen phosphorylase"/>
    <property type="match status" value="1"/>
</dbReference>
<dbReference type="Gene3D" id="3.40.50.2000">
    <property type="entry name" value="Glycogen Phosphorylase B"/>
    <property type="match status" value="2"/>
</dbReference>
<dbReference type="CDD" id="cd03794">
    <property type="entry name" value="GT4_WbuB-like"/>
    <property type="match status" value="1"/>
</dbReference>
<keyword evidence="6" id="KW-1185">Reference proteome</keyword>
<sequence length="413" mass="47500">MMQKPPKMENQDQVIIKKNIGCDLEAMPSEGVHDFKDIHGIKRSTPKENKILMAISYPDTRLKKELESLKKSGYKVSLIIWERSWPFILDDDVEVKSLKLDVPVGHVKTLFYFPVWWIFLLFWLLVMKWDVLHAVNFDTYLFSIIVAKIKRKPVVYDIFDFYGDVMEGFLRPLISNLDNFTMKFADVIIIADDSRIYQIGQNIKNKIITINNAPEESLFWKNRKNKEDNEFKIFLGGKITGQRCTDLIISAIKDIENVQLIIKGYCGEKNYINKLLALTNDMKNVSMDLSGVLYDEIIQNTLDADLTLALYDPGIPNNVYASPNKLFEAMASGIPIIVNENTSMANIVQKENCGVVIPYGDKESLIGAISCLKDNEGLRKRLGYNGRKAYENKYNWKIMENRLNSIYHQVLKG</sequence>
<feature type="domain" description="Glycosyl transferase family 1" evidence="4">
    <location>
        <begin position="220"/>
        <end position="388"/>
    </location>
</feature>
<evidence type="ECO:0000259" key="4">
    <source>
        <dbReference type="Pfam" id="PF00534"/>
    </source>
</evidence>
<keyword evidence="3" id="KW-1133">Transmembrane helix</keyword>
<evidence type="ECO:0000256" key="2">
    <source>
        <dbReference type="ARBA" id="ARBA00022679"/>
    </source>
</evidence>
<dbReference type="GO" id="GO:0016757">
    <property type="term" value="F:glycosyltransferase activity"/>
    <property type="evidence" value="ECO:0007669"/>
    <property type="project" value="UniProtKB-KW"/>
</dbReference>
<keyword evidence="2" id="KW-0808">Transferase</keyword>
<evidence type="ECO:0000313" key="6">
    <source>
        <dbReference type="Proteomes" id="UP000217784"/>
    </source>
</evidence>
<dbReference type="OrthoDB" id="132546at2157"/>
<keyword evidence="1" id="KW-0328">Glycosyltransferase</keyword>
<reference evidence="5 6" key="1">
    <citation type="journal article" date="2017" name="BMC Genomics">
        <title>Genomic analysis of methanogenic archaea reveals a shift towards energy conservation.</title>
        <authorList>
            <person name="Gilmore S.P."/>
            <person name="Henske J.K."/>
            <person name="Sexton J.A."/>
            <person name="Solomon K.V."/>
            <person name="Seppala S."/>
            <person name="Yoo J.I."/>
            <person name="Huyett L.M."/>
            <person name="Pressman A."/>
            <person name="Cogan J.Z."/>
            <person name="Kivenson V."/>
            <person name="Peng X."/>
            <person name="Tan Y."/>
            <person name="Valentine D.L."/>
            <person name="O'Malley M.A."/>
        </authorList>
    </citation>
    <scope>NUCLEOTIDE SEQUENCE [LARGE SCALE GENOMIC DNA]</scope>
    <source>
        <strain evidence="5 6">M.o.H.</strain>
    </source>
</reference>
<dbReference type="PANTHER" id="PTHR12526">
    <property type="entry name" value="GLYCOSYLTRANSFERASE"/>
    <property type="match status" value="1"/>
</dbReference>